<feature type="compositionally biased region" description="Gly residues" evidence="10">
    <location>
        <begin position="180"/>
        <end position="189"/>
    </location>
</feature>
<dbReference type="Proteomes" id="UP000515121">
    <property type="component" value="Unplaced"/>
</dbReference>
<keyword evidence="9" id="KW-0539">Nucleus</keyword>
<keyword evidence="12" id="KW-1185">Reference proteome</keyword>
<keyword evidence="8" id="KW-0804">Transcription</keyword>
<evidence type="ECO:0000256" key="4">
    <source>
        <dbReference type="ARBA" id="ARBA00022833"/>
    </source>
</evidence>
<keyword evidence="7" id="KW-0371">Homeobox</keyword>
<evidence type="ECO:0000313" key="12">
    <source>
        <dbReference type="Proteomes" id="UP000515121"/>
    </source>
</evidence>
<evidence type="ECO:0000256" key="8">
    <source>
        <dbReference type="ARBA" id="ARBA00023163"/>
    </source>
</evidence>
<dbReference type="GO" id="GO:0005634">
    <property type="term" value="C:nucleus"/>
    <property type="evidence" value="ECO:0007669"/>
    <property type="project" value="UniProtKB-SubCell"/>
</dbReference>
<dbReference type="GO" id="GO:0003700">
    <property type="term" value="F:DNA-binding transcription factor activity"/>
    <property type="evidence" value="ECO:0007669"/>
    <property type="project" value="TreeGrafter"/>
</dbReference>
<keyword evidence="3" id="KW-0863">Zinc-finger</keyword>
<evidence type="ECO:0000313" key="13">
    <source>
        <dbReference type="RefSeq" id="XP_022766413.1"/>
    </source>
</evidence>
<feature type="region of interest" description="Disordered" evidence="10">
    <location>
        <begin position="119"/>
        <end position="196"/>
    </location>
</feature>
<sequence length="254" mass="27458">MDFDEHEEQEEEMGMAVPPGYDSLGNSSAARSNMRPASGSGEGAASAATRKVGSMIRYRECLKNHAVSIGGHAVDGCGEFIAAGDEGTIDALKCAACNCHRNFHRKETEGEGNIYNPHHQQHHPQFSPFYRAPPPAGYLHLTPPPQHRPLALPAASGGGGGATAGGYSREDEDVSNPSSSGGGGGGSGGLKKRFRTKFTPEQKDKMLDFSERLGWRIQKHDETAVEQFCEETGLKRHVLKIWMHNNKHTLGKKP</sequence>
<dbReference type="NCBIfam" id="TIGR01565">
    <property type="entry name" value="homeo_ZF_HD"/>
    <property type="match status" value="1"/>
</dbReference>
<dbReference type="PANTHER" id="PTHR31948:SF140">
    <property type="entry name" value="ZINC-FINGER HOMEODOMAIN PROTEIN 2"/>
    <property type="match status" value="1"/>
</dbReference>
<dbReference type="GO" id="GO:0008270">
    <property type="term" value="F:zinc ion binding"/>
    <property type="evidence" value="ECO:0007669"/>
    <property type="project" value="UniProtKB-KW"/>
</dbReference>
<keyword evidence="5" id="KW-0805">Transcription regulation</keyword>
<dbReference type="PROSITE" id="PS51523">
    <property type="entry name" value="ZF_HD_DIMER"/>
    <property type="match status" value="1"/>
</dbReference>
<dbReference type="GO" id="GO:0050793">
    <property type="term" value="P:regulation of developmental process"/>
    <property type="evidence" value="ECO:0007669"/>
    <property type="project" value="TreeGrafter"/>
</dbReference>
<feature type="compositionally biased region" description="Low complexity" evidence="10">
    <location>
        <begin position="37"/>
        <end position="47"/>
    </location>
</feature>
<keyword evidence="6" id="KW-0238">DNA-binding</keyword>
<dbReference type="Gene3D" id="1.10.10.60">
    <property type="entry name" value="Homeodomain-like"/>
    <property type="match status" value="1"/>
</dbReference>
<dbReference type="InterPro" id="IPR009057">
    <property type="entry name" value="Homeodomain-like_sf"/>
</dbReference>
<evidence type="ECO:0000256" key="10">
    <source>
        <dbReference type="SAM" id="MobiDB-lite"/>
    </source>
</evidence>
<dbReference type="RefSeq" id="XP_022766413.1">
    <property type="nucleotide sequence ID" value="XM_022910678.1"/>
</dbReference>
<dbReference type="FunFam" id="1.10.10.60:FF:000257">
    <property type="entry name" value="Zinc-finger homeodomain protein 2"/>
    <property type="match status" value="1"/>
</dbReference>
<dbReference type="NCBIfam" id="TIGR01566">
    <property type="entry name" value="ZF_HD_prot_N"/>
    <property type="match status" value="1"/>
</dbReference>
<dbReference type="Pfam" id="PF04770">
    <property type="entry name" value="ZF-HD_dimer"/>
    <property type="match status" value="1"/>
</dbReference>
<feature type="compositionally biased region" description="Pro residues" evidence="10">
    <location>
        <begin position="131"/>
        <end position="147"/>
    </location>
</feature>
<evidence type="ECO:0000256" key="1">
    <source>
        <dbReference type="ARBA" id="ARBA00004123"/>
    </source>
</evidence>
<comment type="subcellular location">
    <subcellularLocation>
        <location evidence="1">Nucleus</location>
    </subcellularLocation>
</comment>
<evidence type="ECO:0000256" key="9">
    <source>
        <dbReference type="ARBA" id="ARBA00023242"/>
    </source>
</evidence>
<dbReference type="GO" id="GO:0000976">
    <property type="term" value="F:transcription cis-regulatory region binding"/>
    <property type="evidence" value="ECO:0007669"/>
    <property type="project" value="TreeGrafter"/>
</dbReference>
<keyword evidence="4" id="KW-0862">Zinc</keyword>
<dbReference type="AlphaFoldDB" id="A0A6P6ANN1"/>
<evidence type="ECO:0000259" key="11">
    <source>
        <dbReference type="PROSITE" id="PS51523"/>
    </source>
</evidence>
<evidence type="ECO:0000256" key="5">
    <source>
        <dbReference type="ARBA" id="ARBA00023015"/>
    </source>
</evidence>
<proteinExistence type="predicted"/>
<name>A0A6P6ANN1_DURZI</name>
<feature type="region of interest" description="Disordered" evidence="10">
    <location>
        <begin position="1"/>
        <end position="47"/>
    </location>
</feature>
<protein>
    <submittedName>
        <fullName evidence="13">Zinc-finger homeodomain protein 2-like</fullName>
    </submittedName>
</protein>
<feature type="domain" description="ZF-HD dimerization-type" evidence="11">
    <location>
        <begin position="58"/>
        <end position="107"/>
    </location>
</feature>
<accession>A0A6P6ANN1</accession>
<evidence type="ECO:0000256" key="7">
    <source>
        <dbReference type="ARBA" id="ARBA00023155"/>
    </source>
</evidence>
<evidence type="ECO:0000256" key="6">
    <source>
        <dbReference type="ARBA" id="ARBA00023125"/>
    </source>
</evidence>
<keyword evidence="2" id="KW-0479">Metal-binding</keyword>
<feature type="compositionally biased region" description="Acidic residues" evidence="10">
    <location>
        <begin position="1"/>
        <end position="13"/>
    </location>
</feature>
<dbReference type="OrthoDB" id="1921929at2759"/>
<dbReference type="KEGG" id="dzi:111311305"/>
<dbReference type="SUPFAM" id="SSF46689">
    <property type="entry name" value="Homeodomain-like"/>
    <property type="match status" value="1"/>
</dbReference>
<organism evidence="12 13">
    <name type="scientific">Durio zibethinus</name>
    <name type="common">Durian</name>
    <dbReference type="NCBI Taxonomy" id="66656"/>
    <lineage>
        <taxon>Eukaryota</taxon>
        <taxon>Viridiplantae</taxon>
        <taxon>Streptophyta</taxon>
        <taxon>Embryophyta</taxon>
        <taxon>Tracheophyta</taxon>
        <taxon>Spermatophyta</taxon>
        <taxon>Magnoliopsida</taxon>
        <taxon>eudicotyledons</taxon>
        <taxon>Gunneridae</taxon>
        <taxon>Pentapetalae</taxon>
        <taxon>rosids</taxon>
        <taxon>malvids</taxon>
        <taxon>Malvales</taxon>
        <taxon>Malvaceae</taxon>
        <taxon>Helicteroideae</taxon>
        <taxon>Durio</taxon>
    </lineage>
</organism>
<dbReference type="InterPro" id="IPR006455">
    <property type="entry name" value="Homeodomain_ZF_HD"/>
</dbReference>
<dbReference type="PANTHER" id="PTHR31948">
    <property type="entry name" value="ZINC-FINGER HOMEODOMAIN PROTEIN 2"/>
    <property type="match status" value="1"/>
</dbReference>
<dbReference type="GeneID" id="111311305"/>
<evidence type="ECO:0000256" key="3">
    <source>
        <dbReference type="ARBA" id="ARBA00022771"/>
    </source>
</evidence>
<gene>
    <name evidence="13" type="primary">LOC111311305</name>
</gene>
<reference evidence="13" key="1">
    <citation type="submission" date="2025-08" db="UniProtKB">
        <authorList>
            <consortium name="RefSeq"/>
        </authorList>
    </citation>
    <scope>IDENTIFICATION</scope>
    <source>
        <tissue evidence="13">Fruit stalk</tissue>
    </source>
</reference>
<evidence type="ECO:0000256" key="2">
    <source>
        <dbReference type="ARBA" id="ARBA00022723"/>
    </source>
</evidence>
<dbReference type="InterPro" id="IPR006456">
    <property type="entry name" value="ZF_HD_homeobox_Cys/His_dimer"/>
</dbReference>